<proteinExistence type="predicted"/>
<protein>
    <submittedName>
        <fullName evidence="2">Uncharacterized protein</fullName>
    </submittedName>
</protein>
<feature type="transmembrane region" description="Helical" evidence="1">
    <location>
        <begin position="12"/>
        <end position="36"/>
    </location>
</feature>
<accession>A0A1M6L6N5</accession>
<keyword evidence="1" id="KW-0812">Transmembrane</keyword>
<dbReference type="RefSeq" id="WP_143183910.1">
    <property type="nucleotide sequence ID" value="NZ_FQYR01000004.1"/>
</dbReference>
<evidence type="ECO:0000313" key="3">
    <source>
        <dbReference type="Proteomes" id="UP000184510"/>
    </source>
</evidence>
<name>A0A1M6L6N5_9BACT</name>
<evidence type="ECO:0000256" key="1">
    <source>
        <dbReference type="SAM" id="Phobius"/>
    </source>
</evidence>
<dbReference type="InParanoid" id="A0A1M6L6N5"/>
<sequence>MITKKMDGAELIVFSVCAAGVVITAIGSKMLAYGYFDEESDEDAENPVFLSFYTGFLTFLMGFCKAGKKLFVDRSHPLVVALFIFLSGLLIVGASYYLHTHPEVLGGY</sequence>
<dbReference type="STRING" id="1123071.SAMN02745181_2309"/>
<feature type="transmembrane region" description="Helical" evidence="1">
    <location>
        <begin position="48"/>
        <end position="66"/>
    </location>
</feature>
<organism evidence="2 3">
    <name type="scientific">Rubritalea squalenifaciens DSM 18772</name>
    <dbReference type="NCBI Taxonomy" id="1123071"/>
    <lineage>
        <taxon>Bacteria</taxon>
        <taxon>Pseudomonadati</taxon>
        <taxon>Verrucomicrobiota</taxon>
        <taxon>Verrucomicrobiia</taxon>
        <taxon>Verrucomicrobiales</taxon>
        <taxon>Rubritaleaceae</taxon>
        <taxon>Rubritalea</taxon>
    </lineage>
</organism>
<reference evidence="2 3" key="1">
    <citation type="submission" date="2016-11" db="EMBL/GenBank/DDBJ databases">
        <authorList>
            <person name="Jaros S."/>
            <person name="Januszkiewicz K."/>
            <person name="Wedrychowicz H."/>
        </authorList>
    </citation>
    <scope>NUCLEOTIDE SEQUENCE [LARGE SCALE GENOMIC DNA]</scope>
    <source>
        <strain evidence="2 3">DSM 18772</strain>
    </source>
</reference>
<dbReference type="Proteomes" id="UP000184510">
    <property type="component" value="Unassembled WGS sequence"/>
</dbReference>
<evidence type="ECO:0000313" key="2">
    <source>
        <dbReference type="EMBL" id="SHJ66856.1"/>
    </source>
</evidence>
<keyword evidence="1" id="KW-1133">Transmembrane helix</keyword>
<gene>
    <name evidence="2" type="ORF">SAMN02745181_2309</name>
</gene>
<feature type="transmembrane region" description="Helical" evidence="1">
    <location>
        <begin position="78"/>
        <end position="98"/>
    </location>
</feature>
<keyword evidence="1" id="KW-0472">Membrane</keyword>
<dbReference type="AlphaFoldDB" id="A0A1M6L6N5"/>
<keyword evidence="3" id="KW-1185">Reference proteome</keyword>
<dbReference type="EMBL" id="FQYR01000004">
    <property type="protein sequence ID" value="SHJ66856.1"/>
    <property type="molecule type" value="Genomic_DNA"/>
</dbReference>